<dbReference type="InterPro" id="IPR006143">
    <property type="entry name" value="RND_pump_MFP"/>
</dbReference>
<proteinExistence type="inferred from homology"/>
<organism evidence="5 6">
    <name type="scientific">Marinobacterium lutimaris</name>
    <dbReference type="NCBI Taxonomy" id="568106"/>
    <lineage>
        <taxon>Bacteria</taxon>
        <taxon>Pseudomonadati</taxon>
        <taxon>Pseudomonadota</taxon>
        <taxon>Gammaproteobacteria</taxon>
        <taxon>Oceanospirillales</taxon>
        <taxon>Oceanospirillaceae</taxon>
        <taxon>Marinobacterium</taxon>
    </lineage>
</organism>
<evidence type="ECO:0000313" key="6">
    <source>
        <dbReference type="Proteomes" id="UP000236745"/>
    </source>
</evidence>
<comment type="similarity">
    <text evidence="1">Belongs to the membrane fusion protein (MFP) (TC 8.A.1) family.</text>
</comment>
<evidence type="ECO:0000256" key="2">
    <source>
        <dbReference type="SAM" id="SignalP"/>
    </source>
</evidence>
<dbReference type="PANTHER" id="PTHR30469:SF15">
    <property type="entry name" value="HLYD FAMILY OF SECRETION PROTEINS"/>
    <property type="match status" value="1"/>
</dbReference>
<name>A0A1H6AH52_9GAMM</name>
<feature type="chain" id="PRO_5009292770" evidence="2">
    <location>
        <begin position="27"/>
        <end position="284"/>
    </location>
</feature>
<feature type="domain" description="CusB-like beta-barrel" evidence="3">
    <location>
        <begin position="203"/>
        <end position="272"/>
    </location>
</feature>
<dbReference type="SUPFAM" id="SSF111369">
    <property type="entry name" value="HlyD-like secretion proteins"/>
    <property type="match status" value="1"/>
</dbReference>
<dbReference type="NCBIfam" id="TIGR01730">
    <property type="entry name" value="RND_mfp"/>
    <property type="match status" value="1"/>
</dbReference>
<dbReference type="Proteomes" id="UP000236745">
    <property type="component" value="Unassembled WGS sequence"/>
</dbReference>
<dbReference type="OrthoDB" id="9791520at2"/>
<dbReference type="InterPro" id="IPR058647">
    <property type="entry name" value="BSH_CzcB-like"/>
</dbReference>
<feature type="signal peptide" evidence="2">
    <location>
        <begin position="1"/>
        <end position="26"/>
    </location>
</feature>
<dbReference type="Pfam" id="PF25954">
    <property type="entry name" value="Beta-barrel_RND_2"/>
    <property type="match status" value="1"/>
</dbReference>
<dbReference type="RefSeq" id="WP_104003155.1">
    <property type="nucleotide sequence ID" value="NZ_FNVQ01000002.1"/>
</dbReference>
<dbReference type="Gene3D" id="2.40.50.100">
    <property type="match status" value="1"/>
</dbReference>
<reference evidence="5 6" key="1">
    <citation type="submission" date="2016-10" db="EMBL/GenBank/DDBJ databases">
        <authorList>
            <person name="de Groot N.N."/>
        </authorList>
    </citation>
    <scope>NUCLEOTIDE SEQUENCE [LARGE SCALE GENOMIC DNA]</scope>
    <source>
        <strain evidence="5 6">DSM 22012</strain>
    </source>
</reference>
<dbReference type="Gene3D" id="1.10.287.470">
    <property type="entry name" value="Helix hairpin bin"/>
    <property type="match status" value="1"/>
</dbReference>
<dbReference type="GO" id="GO:0015562">
    <property type="term" value="F:efflux transmembrane transporter activity"/>
    <property type="evidence" value="ECO:0007669"/>
    <property type="project" value="TreeGrafter"/>
</dbReference>
<accession>A0A1H6AH52</accession>
<dbReference type="Gene3D" id="2.40.30.170">
    <property type="match status" value="1"/>
</dbReference>
<dbReference type="EMBL" id="FNVQ01000002">
    <property type="protein sequence ID" value="SEG48099.1"/>
    <property type="molecule type" value="Genomic_DNA"/>
</dbReference>
<evidence type="ECO:0000259" key="3">
    <source>
        <dbReference type="Pfam" id="PF25954"/>
    </source>
</evidence>
<evidence type="ECO:0000256" key="1">
    <source>
        <dbReference type="ARBA" id="ARBA00009477"/>
    </source>
</evidence>
<evidence type="ECO:0000259" key="4">
    <source>
        <dbReference type="Pfam" id="PF25973"/>
    </source>
</evidence>
<dbReference type="InterPro" id="IPR058792">
    <property type="entry name" value="Beta-barrel_RND_2"/>
</dbReference>
<feature type="domain" description="CzcB-like barrel-sandwich hybrid" evidence="4">
    <location>
        <begin position="48"/>
        <end position="194"/>
    </location>
</feature>
<sequence length="284" mass="31912">MRFERSPCTRFTLALLLGALSVPAWAAEEQSFQCVIEPKKTIKLGSAEAGILDEVKVERGQRVEEGQVVASLERSLETLMVELARMRAQSNEDIRSASTQVAFRRKELERFETLKAKNVISEKDYDQANVEVRLTQLTLDKSRREKEIAEVEHQHAQQRLDRRIIRSPVNGVVTKVELAKGEYAYDQAPLMTIAQIDPLNVEVFLPVKMYPQIKMGMLAQVTPELVETGTYQAKVTAIDSVFDPSSRTFGVMLELPNSDYALPAGMHCTLDFMMGEEGAIAQHP</sequence>
<gene>
    <name evidence="5" type="ORF">SAMN05444390_10238</name>
</gene>
<dbReference type="AlphaFoldDB" id="A0A1H6AH52"/>
<dbReference type="GO" id="GO:1990281">
    <property type="term" value="C:efflux pump complex"/>
    <property type="evidence" value="ECO:0007669"/>
    <property type="project" value="TreeGrafter"/>
</dbReference>
<keyword evidence="2" id="KW-0732">Signal</keyword>
<evidence type="ECO:0000313" key="5">
    <source>
        <dbReference type="EMBL" id="SEG48099.1"/>
    </source>
</evidence>
<dbReference type="PANTHER" id="PTHR30469">
    <property type="entry name" value="MULTIDRUG RESISTANCE PROTEIN MDTA"/>
    <property type="match status" value="1"/>
</dbReference>
<protein>
    <submittedName>
        <fullName evidence="5">RND family efflux transporter, MFP subunit</fullName>
    </submittedName>
</protein>
<keyword evidence="6" id="KW-1185">Reference proteome</keyword>
<dbReference type="Pfam" id="PF25973">
    <property type="entry name" value="BSH_CzcB"/>
    <property type="match status" value="1"/>
</dbReference>